<sequence length="132" mass="15298">MVVIEYNQKQRICGGLHIFGEVKCEAKIQNHELYFSGQEPWDLLEKLKLPYWFAAHLHCKFAALVQHGESGPVTKFLALDKCLPGRKFLQIVDIPSDPGPYEIQYDEEWLAITRKFTFIFPLTRNTTWLGSV</sequence>
<dbReference type="GO" id="GO:0000398">
    <property type="term" value="P:mRNA splicing, via spliceosome"/>
    <property type="evidence" value="ECO:0007669"/>
    <property type="project" value="TreeGrafter"/>
</dbReference>
<dbReference type="Proteomes" id="UP001202328">
    <property type="component" value="Unassembled WGS sequence"/>
</dbReference>
<dbReference type="PANTHER" id="PTHR12849">
    <property type="entry name" value="RNA LARIAT DEBRANCHING ENZYME"/>
    <property type="match status" value="1"/>
</dbReference>
<keyword evidence="3" id="KW-1185">Reference proteome</keyword>
<reference evidence="2" key="1">
    <citation type="submission" date="2022-04" db="EMBL/GenBank/DDBJ databases">
        <title>A functionally conserved STORR gene fusion in Papaver species that diverged 16.8 million years ago.</title>
        <authorList>
            <person name="Catania T."/>
        </authorList>
    </citation>
    <scope>NUCLEOTIDE SEQUENCE</scope>
    <source>
        <strain evidence="2">S-188037</strain>
    </source>
</reference>
<dbReference type="EMBL" id="JAJJMB010009041">
    <property type="protein sequence ID" value="KAI3916911.1"/>
    <property type="molecule type" value="Genomic_DNA"/>
</dbReference>
<proteinExistence type="predicted"/>
<evidence type="ECO:0000313" key="3">
    <source>
        <dbReference type="Proteomes" id="UP001202328"/>
    </source>
</evidence>
<organism evidence="2 3">
    <name type="scientific">Papaver atlanticum</name>
    <dbReference type="NCBI Taxonomy" id="357466"/>
    <lineage>
        <taxon>Eukaryota</taxon>
        <taxon>Viridiplantae</taxon>
        <taxon>Streptophyta</taxon>
        <taxon>Embryophyta</taxon>
        <taxon>Tracheophyta</taxon>
        <taxon>Spermatophyta</taxon>
        <taxon>Magnoliopsida</taxon>
        <taxon>Ranunculales</taxon>
        <taxon>Papaveraceae</taxon>
        <taxon>Papaveroideae</taxon>
        <taxon>Papaver</taxon>
    </lineage>
</organism>
<evidence type="ECO:0000259" key="1">
    <source>
        <dbReference type="SMART" id="SM01124"/>
    </source>
</evidence>
<name>A0AAD4SS40_9MAGN</name>
<dbReference type="GO" id="GO:0008419">
    <property type="term" value="F:RNA lariat debranching enzyme activity"/>
    <property type="evidence" value="ECO:0007669"/>
    <property type="project" value="TreeGrafter"/>
</dbReference>
<dbReference type="AlphaFoldDB" id="A0AAD4SS40"/>
<gene>
    <name evidence="2" type="ORF">MKW98_014372</name>
</gene>
<accession>A0AAD4SS40</accession>
<dbReference type="GO" id="GO:0005634">
    <property type="term" value="C:nucleus"/>
    <property type="evidence" value="ECO:0007669"/>
    <property type="project" value="TreeGrafter"/>
</dbReference>
<comment type="caution">
    <text evidence="2">The sequence shown here is derived from an EMBL/GenBank/DDBJ whole genome shotgun (WGS) entry which is preliminary data.</text>
</comment>
<protein>
    <recommendedName>
        <fullName evidence="1">Lariat debranching enzyme C-terminal domain-containing protein</fullName>
    </recommendedName>
</protein>
<evidence type="ECO:0000313" key="2">
    <source>
        <dbReference type="EMBL" id="KAI3916911.1"/>
    </source>
</evidence>
<dbReference type="InterPro" id="IPR007708">
    <property type="entry name" value="DBR1_C"/>
</dbReference>
<feature type="domain" description="Lariat debranching enzyme C-terminal" evidence="1">
    <location>
        <begin position="65"/>
        <end position="132"/>
    </location>
</feature>
<dbReference type="PANTHER" id="PTHR12849:SF0">
    <property type="entry name" value="LARIAT DEBRANCHING ENZYME"/>
    <property type="match status" value="1"/>
</dbReference>
<dbReference type="Pfam" id="PF05011">
    <property type="entry name" value="DBR1"/>
    <property type="match status" value="1"/>
</dbReference>
<dbReference type="SMART" id="SM01124">
    <property type="entry name" value="DBR1"/>
    <property type="match status" value="1"/>
</dbReference>